<evidence type="ECO:0000313" key="2">
    <source>
        <dbReference type="Proteomes" id="UP001157502"/>
    </source>
</evidence>
<organism evidence="1 2">
    <name type="scientific">Dallia pectoralis</name>
    <name type="common">Alaska blackfish</name>
    <dbReference type="NCBI Taxonomy" id="75939"/>
    <lineage>
        <taxon>Eukaryota</taxon>
        <taxon>Metazoa</taxon>
        <taxon>Chordata</taxon>
        <taxon>Craniata</taxon>
        <taxon>Vertebrata</taxon>
        <taxon>Euteleostomi</taxon>
        <taxon>Actinopterygii</taxon>
        <taxon>Neopterygii</taxon>
        <taxon>Teleostei</taxon>
        <taxon>Protacanthopterygii</taxon>
        <taxon>Esociformes</taxon>
        <taxon>Umbridae</taxon>
        <taxon>Dallia</taxon>
    </lineage>
</organism>
<accession>A0ACC2GL98</accession>
<gene>
    <name evidence="1" type="ORF">DPEC_G00156700</name>
</gene>
<keyword evidence="2" id="KW-1185">Reference proteome</keyword>
<comment type="caution">
    <text evidence="1">The sequence shown here is derived from an EMBL/GenBank/DDBJ whole genome shotgun (WGS) entry which is preliminary data.</text>
</comment>
<reference evidence="1" key="1">
    <citation type="submission" date="2021-05" db="EMBL/GenBank/DDBJ databases">
        <authorList>
            <person name="Pan Q."/>
            <person name="Jouanno E."/>
            <person name="Zahm M."/>
            <person name="Klopp C."/>
            <person name="Cabau C."/>
            <person name="Louis A."/>
            <person name="Berthelot C."/>
            <person name="Parey E."/>
            <person name="Roest Crollius H."/>
            <person name="Montfort J."/>
            <person name="Robinson-Rechavi M."/>
            <person name="Bouchez O."/>
            <person name="Lampietro C."/>
            <person name="Lopez Roques C."/>
            <person name="Donnadieu C."/>
            <person name="Postlethwait J."/>
            <person name="Bobe J."/>
            <person name="Dillon D."/>
            <person name="Chandos A."/>
            <person name="von Hippel F."/>
            <person name="Guiguen Y."/>
        </authorList>
    </citation>
    <scope>NUCLEOTIDE SEQUENCE</scope>
    <source>
        <strain evidence="1">YG-Jan2019</strain>
    </source>
</reference>
<sequence>MVMEKCVVCRGPFAPLRWHGLKCKYCATVWHRSCYRSTEDLPEVNSSESDDEMFTQQMTLTVMMNFPWVLQVGTLLLLNHKKL</sequence>
<name>A0ACC2GL98_DALPE</name>
<proteinExistence type="predicted"/>
<evidence type="ECO:0000313" key="1">
    <source>
        <dbReference type="EMBL" id="KAJ8004235.1"/>
    </source>
</evidence>
<dbReference type="Proteomes" id="UP001157502">
    <property type="component" value="Chromosome 12"/>
</dbReference>
<protein>
    <submittedName>
        <fullName evidence="1">Uncharacterized protein</fullName>
    </submittedName>
</protein>
<dbReference type="EMBL" id="CM055739">
    <property type="protein sequence ID" value="KAJ8004235.1"/>
    <property type="molecule type" value="Genomic_DNA"/>
</dbReference>